<feature type="transmembrane region" description="Helical" evidence="7">
    <location>
        <begin position="182"/>
        <end position="203"/>
    </location>
</feature>
<feature type="transmembrane region" description="Helical" evidence="7">
    <location>
        <begin position="403"/>
        <end position="424"/>
    </location>
</feature>
<dbReference type="RefSeq" id="XP_034011992.1">
    <property type="nucleotide sequence ID" value="XM_034155959.1"/>
</dbReference>
<gene>
    <name evidence="8" type="ORF">DIURU_003220</name>
</gene>
<dbReference type="GeneID" id="54781871"/>
<evidence type="ECO:0008006" key="10">
    <source>
        <dbReference type="Google" id="ProtNLM"/>
    </source>
</evidence>
<dbReference type="Proteomes" id="UP000449547">
    <property type="component" value="Unassembled WGS sequence"/>
</dbReference>
<feature type="transmembrane region" description="Helical" evidence="7">
    <location>
        <begin position="369"/>
        <end position="391"/>
    </location>
</feature>
<dbReference type="GO" id="GO:0022857">
    <property type="term" value="F:transmembrane transporter activity"/>
    <property type="evidence" value="ECO:0007669"/>
    <property type="project" value="InterPro"/>
</dbReference>
<feature type="region of interest" description="Disordered" evidence="6">
    <location>
        <begin position="1"/>
        <end position="26"/>
    </location>
</feature>
<feature type="transmembrane region" description="Helical" evidence="7">
    <location>
        <begin position="209"/>
        <end position="233"/>
    </location>
</feature>
<organism evidence="8 9">
    <name type="scientific">Diutina rugosa</name>
    <name type="common">Yeast</name>
    <name type="synonym">Candida rugosa</name>
    <dbReference type="NCBI Taxonomy" id="5481"/>
    <lineage>
        <taxon>Eukaryota</taxon>
        <taxon>Fungi</taxon>
        <taxon>Dikarya</taxon>
        <taxon>Ascomycota</taxon>
        <taxon>Saccharomycotina</taxon>
        <taxon>Pichiomycetes</taxon>
        <taxon>Debaryomycetaceae</taxon>
        <taxon>Diutina</taxon>
    </lineage>
</organism>
<evidence type="ECO:0000313" key="8">
    <source>
        <dbReference type="EMBL" id="KAA8901511.1"/>
    </source>
</evidence>
<dbReference type="Pfam" id="PF07690">
    <property type="entry name" value="MFS_1"/>
    <property type="match status" value="1"/>
</dbReference>
<dbReference type="AlphaFoldDB" id="A0A642ULP2"/>
<proteinExistence type="predicted"/>
<protein>
    <recommendedName>
        <fullName evidence="10">Major facilitator superfamily (MFS) profile domain-containing protein</fullName>
    </recommendedName>
</protein>
<reference evidence="8 9" key="1">
    <citation type="submission" date="2019-07" db="EMBL/GenBank/DDBJ databases">
        <title>Genome assembly of two rare yeast pathogens: Diutina rugosa and Trichomonascus ciferrii.</title>
        <authorList>
            <person name="Mixao V."/>
            <person name="Saus E."/>
            <person name="Hansen A."/>
            <person name="Lass-Flor C."/>
            <person name="Gabaldon T."/>
        </authorList>
    </citation>
    <scope>NUCLEOTIDE SEQUENCE [LARGE SCALE GENOMIC DNA]</scope>
    <source>
        <strain evidence="8 9">CBS 613</strain>
    </source>
</reference>
<evidence type="ECO:0000256" key="4">
    <source>
        <dbReference type="ARBA" id="ARBA00022989"/>
    </source>
</evidence>
<dbReference type="Gene3D" id="1.20.1250.20">
    <property type="entry name" value="MFS general substrate transporter like domains"/>
    <property type="match status" value="1"/>
</dbReference>
<dbReference type="PANTHER" id="PTHR43791">
    <property type="entry name" value="PERMEASE-RELATED"/>
    <property type="match status" value="1"/>
</dbReference>
<feature type="transmembrane region" description="Helical" evidence="7">
    <location>
        <begin position="285"/>
        <end position="312"/>
    </location>
</feature>
<evidence type="ECO:0000256" key="6">
    <source>
        <dbReference type="SAM" id="MobiDB-lite"/>
    </source>
</evidence>
<dbReference type="SUPFAM" id="SSF103473">
    <property type="entry name" value="MFS general substrate transporter"/>
    <property type="match status" value="1"/>
</dbReference>
<feature type="transmembrane region" description="Helical" evidence="7">
    <location>
        <begin position="150"/>
        <end position="170"/>
    </location>
</feature>
<dbReference type="GO" id="GO:0016020">
    <property type="term" value="C:membrane"/>
    <property type="evidence" value="ECO:0007669"/>
    <property type="project" value="UniProtKB-SubCell"/>
</dbReference>
<name>A0A642ULP2_DIURU</name>
<keyword evidence="3 7" id="KW-0812">Transmembrane</keyword>
<keyword evidence="5 7" id="KW-0472">Membrane</keyword>
<keyword evidence="9" id="KW-1185">Reference proteome</keyword>
<sequence>MTSPELSEKHDPDSPPSVTSASDASGKDEVYALAAEVSSSLEDTEYPTRRVDLHILPWLCGIYLLQFLDKSLLNYAAAMGIKENLHGSQFANLSTMFYGAYIAGEPVMAYAMQRWSLSKSLGVFVCCWGVVVACHCACTTYAQLMVVRTLLGIFESSSAVGLIYISSMWYSKKSQAARMGLWSSMAGVATIIGALLSFGFQYIHSPKFASWQILFLVMGVITCAFGVGVFWWLPDNVATASWLTSEQKYAVVAAIKANQTGSKCHVVKRNHIAELLWRDPLTWPYFFNILISQIVTGAIGTFSVTVTMSFGFTNKTSALLQIPVGALIIIVIMTSTLLVQFGGYMVIIITMLIPSVVGAIVLLCPVSKYGQLFGLYLLYSGSSSITLFYAWTMANTGGSTKKFARNVMTMVAFSVACIIGPQLFTGKTYTAAKIVLLVTQSVAIPMVLGIGYMCHYLNRNRQREATGEYSLLDITDRENPEFVYKY</sequence>
<keyword evidence="4 7" id="KW-1133">Transmembrane helix</keyword>
<feature type="transmembrane region" description="Helical" evidence="7">
    <location>
        <begin position="121"/>
        <end position="144"/>
    </location>
</feature>
<evidence type="ECO:0000256" key="1">
    <source>
        <dbReference type="ARBA" id="ARBA00004141"/>
    </source>
</evidence>
<accession>A0A642ULP2</accession>
<dbReference type="OMA" id="ITNIYIW"/>
<feature type="compositionally biased region" description="Basic and acidic residues" evidence="6">
    <location>
        <begin position="1"/>
        <end position="13"/>
    </location>
</feature>
<feature type="transmembrane region" description="Helical" evidence="7">
    <location>
        <begin position="318"/>
        <end position="339"/>
    </location>
</feature>
<dbReference type="EMBL" id="SWFT01000102">
    <property type="protein sequence ID" value="KAA8901511.1"/>
    <property type="molecule type" value="Genomic_DNA"/>
</dbReference>
<evidence type="ECO:0000256" key="2">
    <source>
        <dbReference type="ARBA" id="ARBA00022448"/>
    </source>
</evidence>
<comment type="caution">
    <text evidence="8">The sequence shown here is derived from an EMBL/GenBank/DDBJ whole genome shotgun (WGS) entry which is preliminary data.</text>
</comment>
<feature type="transmembrane region" description="Helical" evidence="7">
    <location>
        <begin position="430"/>
        <end position="454"/>
    </location>
</feature>
<evidence type="ECO:0000256" key="3">
    <source>
        <dbReference type="ARBA" id="ARBA00022692"/>
    </source>
</evidence>
<dbReference type="PANTHER" id="PTHR43791:SF40">
    <property type="entry name" value="THIAMINE PATHWAY TRANSPORTER THI73"/>
    <property type="match status" value="1"/>
</dbReference>
<evidence type="ECO:0000256" key="7">
    <source>
        <dbReference type="SAM" id="Phobius"/>
    </source>
</evidence>
<comment type="subcellular location">
    <subcellularLocation>
        <location evidence="1">Membrane</location>
        <topology evidence="1">Multi-pass membrane protein</topology>
    </subcellularLocation>
</comment>
<dbReference type="OrthoDB" id="6730379at2759"/>
<evidence type="ECO:0000313" key="9">
    <source>
        <dbReference type="Proteomes" id="UP000449547"/>
    </source>
</evidence>
<dbReference type="VEuPathDB" id="FungiDB:DIURU_003220"/>
<evidence type="ECO:0000256" key="5">
    <source>
        <dbReference type="ARBA" id="ARBA00023136"/>
    </source>
</evidence>
<dbReference type="InterPro" id="IPR036259">
    <property type="entry name" value="MFS_trans_sf"/>
</dbReference>
<dbReference type="InterPro" id="IPR011701">
    <property type="entry name" value="MFS"/>
</dbReference>
<feature type="transmembrane region" description="Helical" evidence="7">
    <location>
        <begin position="344"/>
        <end position="363"/>
    </location>
</feature>
<keyword evidence="2" id="KW-0813">Transport</keyword>